<evidence type="ECO:0000256" key="3">
    <source>
        <dbReference type="ARBA" id="ARBA00004922"/>
    </source>
</evidence>
<evidence type="ECO:0000256" key="1">
    <source>
        <dbReference type="ARBA" id="ARBA00002791"/>
    </source>
</evidence>
<dbReference type="InterPro" id="IPR007676">
    <property type="entry name" value="Ribophorin_I"/>
</dbReference>
<proteinExistence type="inferred from homology"/>
<dbReference type="Pfam" id="PF04597">
    <property type="entry name" value="Ribophorin_I"/>
    <property type="match status" value="1"/>
</dbReference>
<sequence>MNIVTIPISSILLLLLICLGLASAKSDRIPLINENVERTIDLTSAITRETTKVTFRVEEDGKSTDEYIFALPLSCSGRLASLDMLNDAGIRLDFAATWGNQTSQMHMYRAKLKSSMSSGTVTIKAAFTKRSRPYPIEIPQSDKQYLEFFGSANYVSGYPTTTQKTTIRLPNSNVITFSANPSPAAKSGNAITYGPYKDVAANTINEINVHYEDSKPVLVAKSLFRDVWVSHWGGQLSVEEHYELANEGAKLKGQFSRIDYAFSAATHDRQNVLRQLTLTFPPKANNAFYRDTVGNVSTSKYRNERTKSVMEIKPRYPVWGGWKYTWYHGYSVPLSDFLRHRGSKYALAIPFIASTTNVTHDKVTLRVVLPEGADNVRVAAPFLVDHESQSIVYWYLDTVGRPAVTLEKNNVVDEHNGIVYVSYDYADYNLYRKPLLATGVFFALFVLSMIVLRLDFSIIPDEKSRQDDIIATFRISIIQAASGATVLFKNMQYDFEKAKDAKSKTSYTSTFKAVDITMGGLQSTILEGSTAVEDLAPKLASGALQLSKAYSDKLSAFKKFHGEVLDVLTESGGGEVDEGKKKMLSSSFASFEEKQAQLDDTIRGLVKELGMF</sequence>
<keyword evidence="12" id="KW-1185">Reference proteome</keyword>
<evidence type="ECO:0000256" key="7">
    <source>
        <dbReference type="ARBA" id="ARBA00022824"/>
    </source>
</evidence>
<accession>A0A507CFX2</accession>
<evidence type="ECO:0000256" key="10">
    <source>
        <dbReference type="RuleBase" id="RU361143"/>
    </source>
</evidence>
<comment type="similarity">
    <text evidence="4 10">Belongs to the OST1 family.</text>
</comment>
<evidence type="ECO:0000313" key="12">
    <source>
        <dbReference type="Proteomes" id="UP000319731"/>
    </source>
</evidence>
<evidence type="ECO:0000256" key="6">
    <source>
        <dbReference type="ARBA" id="ARBA00022729"/>
    </source>
</evidence>
<dbReference type="UniPathway" id="UPA00378"/>
<feature type="signal peptide" evidence="10">
    <location>
        <begin position="1"/>
        <end position="24"/>
    </location>
</feature>
<evidence type="ECO:0000256" key="4">
    <source>
        <dbReference type="ARBA" id="ARBA00008905"/>
    </source>
</evidence>
<dbReference type="AlphaFoldDB" id="A0A507CFX2"/>
<dbReference type="PANTHER" id="PTHR21049:SF0">
    <property type="entry name" value="DOLICHYL-DIPHOSPHOOLIGOSACCHARIDE--PROTEIN GLYCOSYLTRANSFERASE SUBUNIT 1"/>
    <property type="match status" value="1"/>
</dbReference>
<dbReference type="STRING" id="1806994.A0A507CFX2"/>
<dbReference type="GO" id="GO:0008250">
    <property type="term" value="C:oligosaccharyltransferase complex"/>
    <property type="evidence" value="ECO:0007669"/>
    <property type="project" value="UniProtKB-UniRule"/>
</dbReference>
<dbReference type="PANTHER" id="PTHR21049">
    <property type="entry name" value="RIBOPHORIN I"/>
    <property type="match status" value="1"/>
</dbReference>
<comment type="function">
    <text evidence="1 10">Subunit of the oligosaccharyl transferase (OST) complex that catalyzes the initial transfer of a defined glycan (Glc(3)Man(9)GlcNAc(2) in eukaryotes) from the lipid carrier dolichol-pyrophosphate to an asparagine residue within an Asn-X-Ser/Thr consensus motif in nascent polypeptide chains, the first step in protein N-glycosylation. N-glycosylation occurs cotranslationally and the complex associates with the Sec61 complex at the channel-forming translocon complex that mediates protein translocation across the endoplasmic reticulum (ER). All subunits are required for a maximal enzyme activity.</text>
</comment>
<dbReference type="EMBL" id="QEAO01000001">
    <property type="protein sequence ID" value="TPX38079.1"/>
    <property type="molecule type" value="Genomic_DNA"/>
</dbReference>
<evidence type="ECO:0000256" key="5">
    <source>
        <dbReference type="ARBA" id="ARBA00022692"/>
    </source>
</evidence>
<keyword evidence="5 10" id="KW-0812">Transmembrane</keyword>
<reference evidence="11 12" key="1">
    <citation type="journal article" date="2019" name="Sci. Rep.">
        <title>Comparative genomics of chytrid fungi reveal insights into the obligate biotrophic and pathogenic lifestyle of Synchytrium endobioticum.</title>
        <authorList>
            <person name="van de Vossenberg B.T.L.H."/>
            <person name="Warris S."/>
            <person name="Nguyen H.D.T."/>
            <person name="van Gent-Pelzer M.P.E."/>
            <person name="Joly D.L."/>
            <person name="van de Geest H.C."/>
            <person name="Bonants P.J.M."/>
            <person name="Smith D.S."/>
            <person name="Levesque C.A."/>
            <person name="van der Lee T.A.J."/>
        </authorList>
    </citation>
    <scope>NUCLEOTIDE SEQUENCE [LARGE SCALE GENOMIC DNA]</scope>
    <source>
        <strain evidence="11 12">JEL517</strain>
    </source>
</reference>
<protein>
    <recommendedName>
        <fullName evidence="10">Dolichyl-diphosphooligosaccharide--protein glycosyltransferase subunit 1</fullName>
    </recommendedName>
</protein>
<keyword evidence="7 10" id="KW-0256">Endoplasmic reticulum</keyword>
<keyword evidence="6 10" id="KW-0732">Signal</keyword>
<dbReference type="RefSeq" id="XP_031027794.1">
    <property type="nucleotide sequence ID" value="XM_031166242.1"/>
</dbReference>
<feature type="chain" id="PRO_5021512228" description="Dolichyl-diphosphooligosaccharide--protein glycosyltransferase subunit 1" evidence="10">
    <location>
        <begin position="25"/>
        <end position="612"/>
    </location>
</feature>
<evidence type="ECO:0000313" key="11">
    <source>
        <dbReference type="EMBL" id="TPX38079.1"/>
    </source>
</evidence>
<dbReference type="OrthoDB" id="310030at2759"/>
<comment type="caution">
    <text evidence="11">The sequence shown here is derived from an EMBL/GenBank/DDBJ whole genome shotgun (WGS) entry which is preliminary data.</text>
</comment>
<name>A0A507CFX2_9FUNG</name>
<comment type="subcellular location">
    <subcellularLocation>
        <location evidence="2 10">Endoplasmic reticulum membrane</location>
        <topology evidence="2 10">Single-pass type I membrane protein</topology>
    </subcellularLocation>
</comment>
<evidence type="ECO:0000256" key="9">
    <source>
        <dbReference type="ARBA" id="ARBA00023136"/>
    </source>
</evidence>
<dbReference type="GeneID" id="42001539"/>
<comment type="subunit">
    <text evidence="10">Component of the oligosaccharyltransferase (OST) complex.</text>
</comment>
<keyword evidence="11" id="KW-0808">Transferase</keyword>
<feature type="transmembrane region" description="Helical" evidence="10">
    <location>
        <begin position="435"/>
        <end position="456"/>
    </location>
</feature>
<dbReference type="GO" id="GO:0016740">
    <property type="term" value="F:transferase activity"/>
    <property type="evidence" value="ECO:0007669"/>
    <property type="project" value="UniProtKB-KW"/>
</dbReference>
<keyword evidence="9 10" id="KW-0472">Membrane</keyword>
<comment type="pathway">
    <text evidence="3 10">Protein modification; protein glycosylation.</text>
</comment>
<evidence type="ECO:0000256" key="2">
    <source>
        <dbReference type="ARBA" id="ARBA00004115"/>
    </source>
</evidence>
<gene>
    <name evidence="11" type="primary">STT3</name>
    <name evidence="11" type="ORF">SmJEL517_g00312</name>
</gene>
<evidence type="ECO:0000256" key="8">
    <source>
        <dbReference type="ARBA" id="ARBA00022989"/>
    </source>
</evidence>
<organism evidence="11 12">
    <name type="scientific">Synchytrium microbalum</name>
    <dbReference type="NCBI Taxonomy" id="1806994"/>
    <lineage>
        <taxon>Eukaryota</taxon>
        <taxon>Fungi</taxon>
        <taxon>Fungi incertae sedis</taxon>
        <taxon>Chytridiomycota</taxon>
        <taxon>Chytridiomycota incertae sedis</taxon>
        <taxon>Chytridiomycetes</taxon>
        <taxon>Synchytriales</taxon>
        <taxon>Synchytriaceae</taxon>
        <taxon>Synchytrium</taxon>
    </lineage>
</organism>
<dbReference type="GO" id="GO:0018279">
    <property type="term" value="P:protein N-linked glycosylation via asparagine"/>
    <property type="evidence" value="ECO:0007669"/>
    <property type="project" value="TreeGrafter"/>
</dbReference>
<dbReference type="Proteomes" id="UP000319731">
    <property type="component" value="Unassembled WGS sequence"/>
</dbReference>
<keyword evidence="8 10" id="KW-1133">Transmembrane helix</keyword>